<name>A0A543AVY1_9ACTN</name>
<comment type="caution">
    <text evidence="5">The sequence shown here is derived from an EMBL/GenBank/DDBJ whole genome shotgun (WGS) entry which is preliminary data.</text>
</comment>
<evidence type="ECO:0000259" key="4">
    <source>
        <dbReference type="PROSITE" id="PS50043"/>
    </source>
</evidence>
<dbReference type="SMART" id="SM00421">
    <property type="entry name" value="HTH_LUXR"/>
    <property type="match status" value="1"/>
</dbReference>
<dbReference type="OrthoDB" id="9808843at2"/>
<keyword evidence="1" id="KW-0805">Transcription regulation</keyword>
<keyword evidence="3" id="KW-0804">Transcription</keyword>
<dbReference type="InParanoid" id="A0A543AVY1"/>
<gene>
    <name evidence="5" type="ORF">FB566_2282</name>
</gene>
<dbReference type="PANTHER" id="PTHR44688:SF16">
    <property type="entry name" value="DNA-BINDING TRANSCRIPTIONAL ACTIVATOR DEVR_DOSR"/>
    <property type="match status" value="1"/>
</dbReference>
<keyword evidence="2" id="KW-0238">DNA-binding</keyword>
<dbReference type="PRINTS" id="PR00038">
    <property type="entry name" value="HTHLUXR"/>
</dbReference>
<dbReference type="PROSITE" id="PS50043">
    <property type="entry name" value="HTH_LUXR_2"/>
    <property type="match status" value="1"/>
</dbReference>
<dbReference type="AlphaFoldDB" id="A0A543AVY1"/>
<evidence type="ECO:0000256" key="1">
    <source>
        <dbReference type="ARBA" id="ARBA00023015"/>
    </source>
</evidence>
<reference evidence="5 6" key="1">
    <citation type="submission" date="2019-06" db="EMBL/GenBank/DDBJ databases">
        <title>Sequencing the genomes of 1000 actinobacteria strains.</title>
        <authorList>
            <person name="Klenk H.-P."/>
        </authorList>
    </citation>
    <scope>NUCLEOTIDE SEQUENCE [LARGE SCALE GENOMIC DNA]</scope>
    <source>
        <strain evidence="5 6">DSM 45928</strain>
    </source>
</reference>
<dbReference type="Pfam" id="PF00196">
    <property type="entry name" value="GerE"/>
    <property type="match status" value="1"/>
</dbReference>
<evidence type="ECO:0000256" key="2">
    <source>
        <dbReference type="ARBA" id="ARBA00023125"/>
    </source>
</evidence>
<dbReference type="InterPro" id="IPR016032">
    <property type="entry name" value="Sig_transdc_resp-reg_C-effctor"/>
</dbReference>
<dbReference type="InterPro" id="IPR036388">
    <property type="entry name" value="WH-like_DNA-bd_sf"/>
</dbReference>
<evidence type="ECO:0000256" key="3">
    <source>
        <dbReference type="ARBA" id="ARBA00023163"/>
    </source>
</evidence>
<dbReference type="Proteomes" id="UP000317043">
    <property type="component" value="Unassembled WGS sequence"/>
</dbReference>
<dbReference type="InterPro" id="IPR000792">
    <property type="entry name" value="Tscrpt_reg_LuxR_C"/>
</dbReference>
<accession>A0A543AVY1</accession>
<dbReference type="GO" id="GO:0006355">
    <property type="term" value="P:regulation of DNA-templated transcription"/>
    <property type="evidence" value="ECO:0007669"/>
    <property type="project" value="InterPro"/>
</dbReference>
<dbReference type="PANTHER" id="PTHR44688">
    <property type="entry name" value="DNA-BINDING TRANSCRIPTIONAL ACTIVATOR DEVR_DOSR"/>
    <property type="match status" value="1"/>
</dbReference>
<dbReference type="CDD" id="cd06170">
    <property type="entry name" value="LuxR_C_like"/>
    <property type="match status" value="1"/>
</dbReference>
<keyword evidence="6" id="KW-1185">Reference proteome</keyword>
<dbReference type="EMBL" id="VFOW01000001">
    <property type="protein sequence ID" value="TQL76745.1"/>
    <property type="molecule type" value="Genomic_DNA"/>
</dbReference>
<protein>
    <submittedName>
        <fullName evidence="5">Regulatory LuxR family protein</fullName>
    </submittedName>
</protein>
<dbReference type="SUPFAM" id="SSF46894">
    <property type="entry name" value="C-terminal effector domain of the bipartite response regulators"/>
    <property type="match status" value="1"/>
</dbReference>
<evidence type="ECO:0000313" key="6">
    <source>
        <dbReference type="Proteomes" id="UP000317043"/>
    </source>
</evidence>
<organism evidence="5 6">
    <name type="scientific">Stackebrandtia endophytica</name>
    <dbReference type="NCBI Taxonomy" id="1496996"/>
    <lineage>
        <taxon>Bacteria</taxon>
        <taxon>Bacillati</taxon>
        <taxon>Actinomycetota</taxon>
        <taxon>Actinomycetes</taxon>
        <taxon>Glycomycetales</taxon>
        <taxon>Glycomycetaceae</taxon>
        <taxon>Stackebrandtia</taxon>
    </lineage>
</organism>
<proteinExistence type="predicted"/>
<sequence>MTTTPTRRAIPVVPPSVWRALGAQSGQIYREAVGPRQAQRLCEIVPGLLSSLATVGVNVDATQPTAAEVVWSQNLTERERQVLRGISQGKSNAEIDQDLFISEETVKTHARRLYQKLRARDRAHAVTKGFRLGILR</sequence>
<evidence type="ECO:0000313" key="5">
    <source>
        <dbReference type="EMBL" id="TQL76745.1"/>
    </source>
</evidence>
<dbReference type="GO" id="GO:0003677">
    <property type="term" value="F:DNA binding"/>
    <property type="evidence" value="ECO:0007669"/>
    <property type="project" value="UniProtKB-KW"/>
</dbReference>
<dbReference type="Gene3D" id="1.10.10.10">
    <property type="entry name" value="Winged helix-like DNA-binding domain superfamily/Winged helix DNA-binding domain"/>
    <property type="match status" value="1"/>
</dbReference>
<feature type="domain" description="HTH luxR-type" evidence="4">
    <location>
        <begin position="68"/>
        <end position="133"/>
    </location>
</feature>